<reference evidence="3" key="1">
    <citation type="submission" date="2013-09" db="EMBL/GenBank/DDBJ databases">
        <title>The Genome Sequence of Anopheles maculatus species B.</title>
        <authorList>
            <consortium name="The Broad Institute Genomics Platform"/>
            <person name="Neafsey D.E."/>
            <person name="Besansky N."/>
            <person name="Howell P."/>
            <person name="Walton C."/>
            <person name="Young S.K."/>
            <person name="Zeng Q."/>
            <person name="Gargeya S."/>
            <person name="Fitzgerald M."/>
            <person name="Haas B."/>
            <person name="Abouelleil A."/>
            <person name="Allen A.W."/>
            <person name="Alvarado L."/>
            <person name="Arachchi H.M."/>
            <person name="Berlin A.M."/>
            <person name="Chapman S.B."/>
            <person name="Gainer-Dewar J."/>
            <person name="Goldberg J."/>
            <person name="Griggs A."/>
            <person name="Gujja S."/>
            <person name="Hansen M."/>
            <person name="Howarth C."/>
            <person name="Imamovic A."/>
            <person name="Ireland A."/>
            <person name="Larimer J."/>
            <person name="McCowan C."/>
            <person name="Murphy C."/>
            <person name="Pearson M."/>
            <person name="Poon T.W."/>
            <person name="Priest M."/>
            <person name="Roberts A."/>
            <person name="Saif S."/>
            <person name="Shea T."/>
            <person name="Sisk P."/>
            <person name="Sykes S."/>
            <person name="Wortman J."/>
            <person name="Nusbaum C."/>
            <person name="Birren B."/>
        </authorList>
    </citation>
    <scope>NUCLEOTIDE SEQUENCE [LARGE SCALE GENOMIC DNA]</scope>
    <source>
        <strain evidence="3">maculatus3</strain>
    </source>
</reference>
<accession>A0A182SEJ5</accession>
<dbReference type="AlphaFoldDB" id="A0A182SEJ5"/>
<evidence type="ECO:0000313" key="3">
    <source>
        <dbReference type="Proteomes" id="UP000075901"/>
    </source>
</evidence>
<proteinExistence type="predicted"/>
<dbReference type="EnsemblMetazoa" id="AMAM005185-RA">
    <property type="protein sequence ID" value="AMAM005185-PA"/>
    <property type="gene ID" value="AMAM005185"/>
</dbReference>
<keyword evidence="3" id="KW-1185">Reference proteome</keyword>
<feature type="region of interest" description="Disordered" evidence="1">
    <location>
        <begin position="1"/>
        <end position="36"/>
    </location>
</feature>
<dbReference type="VEuPathDB" id="VectorBase:AMAM005185"/>
<name>A0A182SEJ5_9DIPT</name>
<feature type="region of interest" description="Disordered" evidence="1">
    <location>
        <begin position="83"/>
        <end position="138"/>
    </location>
</feature>
<protein>
    <submittedName>
        <fullName evidence="2">Uncharacterized protein</fullName>
    </submittedName>
</protein>
<feature type="region of interest" description="Disordered" evidence="1">
    <location>
        <begin position="174"/>
        <end position="194"/>
    </location>
</feature>
<sequence>MQPGAEQAAIAKKRPNVTGKAKATSAAAVISPPSKLPVLHRIRKDDRLERILSDFEAENQINSSVEGPVDEYDELLQAAPMRMLERFRSTPTPMDREEDNPSDSTVPTTTTEQTPQASENSSRRELFAASKSITPRNRRKTVMFTPQMMNVQEEEQNVDETPKLTLVRNRRKTIVQTSEEPPTAVHEKSSHSNRRKTIVGVEEETMATARTVRTRRSTMLLNATATENQSSLREKDDLKQVGEEKMAPTVSSNRRKTIVASKEPVHTPVPITVTNKRSRRKTIATGNEENTPPISAISMDLSKTLSKTPNIPV</sequence>
<reference evidence="2" key="2">
    <citation type="submission" date="2020-05" db="UniProtKB">
        <authorList>
            <consortium name="EnsemblMetazoa"/>
        </authorList>
    </citation>
    <scope>IDENTIFICATION</scope>
    <source>
        <strain evidence="2">maculatus3</strain>
    </source>
</reference>
<feature type="compositionally biased region" description="Low complexity" evidence="1">
    <location>
        <begin position="105"/>
        <end position="116"/>
    </location>
</feature>
<organism evidence="2 3">
    <name type="scientific">Anopheles maculatus</name>
    <dbReference type="NCBI Taxonomy" id="74869"/>
    <lineage>
        <taxon>Eukaryota</taxon>
        <taxon>Metazoa</taxon>
        <taxon>Ecdysozoa</taxon>
        <taxon>Arthropoda</taxon>
        <taxon>Hexapoda</taxon>
        <taxon>Insecta</taxon>
        <taxon>Pterygota</taxon>
        <taxon>Neoptera</taxon>
        <taxon>Endopterygota</taxon>
        <taxon>Diptera</taxon>
        <taxon>Nematocera</taxon>
        <taxon>Culicoidea</taxon>
        <taxon>Culicidae</taxon>
        <taxon>Anophelinae</taxon>
        <taxon>Anopheles</taxon>
        <taxon>Anopheles maculatus group</taxon>
    </lineage>
</organism>
<evidence type="ECO:0000313" key="2">
    <source>
        <dbReference type="EnsemblMetazoa" id="AMAM005185-PA"/>
    </source>
</evidence>
<evidence type="ECO:0000256" key="1">
    <source>
        <dbReference type="SAM" id="MobiDB-lite"/>
    </source>
</evidence>
<dbReference type="Proteomes" id="UP000075901">
    <property type="component" value="Unassembled WGS sequence"/>
</dbReference>